<gene>
    <name evidence="2" type="ORF">PGLA1383_LOCUS19227</name>
</gene>
<evidence type="ECO:0000313" key="3">
    <source>
        <dbReference type="Proteomes" id="UP000654075"/>
    </source>
</evidence>
<name>A0A813ERH5_POLGL</name>
<comment type="caution">
    <text evidence="2">The sequence shown here is derived from an EMBL/GenBank/DDBJ whole genome shotgun (WGS) entry which is preliminary data.</text>
</comment>
<proteinExistence type="predicted"/>
<sequence length="113" mass="13075">SESCRSQLETRSATGCPQNASGDASQLDIMWKSTKEARKDGLLQGSRRPQRNHGGKPWMPQQVPRSSLAGLTRSCRQSCRMRPWWVFTCCGRFRQTTKRRLILLWKCPFLEFE</sequence>
<dbReference type="AlphaFoldDB" id="A0A813ERH5"/>
<dbReference type="EMBL" id="CAJNNV010012607">
    <property type="protein sequence ID" value="CAE8600926.1"/>
    <property type="molecule type" value="Genomic_DNA"/>
</dbReference>
<accession>A0A813ERH5</accession>
<keyword evidence="3" id="KW-1185">Reference proteome</keyword>
<evidence type="ECO:0000313" key="2">
    <source>
        <dbReference type="EMBL" id="CAE8600926.1"/>
    </source>
</evidence>
<evidence type="ECO:0000256" key="1">
    <source>
        <dbReference type="SAM" id="MobiDB-lite"/>
    </source>
</evidence>
<feature type="region of interest" description="Disordered" evidence="1">
    <location>
        <begin position="1"/>
        <end position="24"/>
    </location>
</feature>
<feature type="non-terminal residue" evidence="2">
    <location>
        <position position="1"/>
    </location>
</feature>
<reference evidence="2" key="1">
    <citation type="submission" date="2021-02" db="EMBL/GenBank/DDBJ databases">
        <authorList>
            <person name="Dougan E. K."/>
            <person name="Rhodes N."/>
            <person name="Thang M."/>
            <person name="Chan C."/>
        </authorList>
    </citation>
    <scope>NUCLEOTIDE SEQUENCE</scope>
</reference>
<feature type="region of interest" description="Disordered" evidence="1">
    <location>
        <begin position="38"/>
        <end position="65"/>
    </location>
</feature>
<dbReference type="Proteomes" id="UP000654075">
    <property type="component" value="Unassembled WGS sequence"/>
</dbReference>
<protein>
    <submittedName>
        <fullName evidence="2">Uncharacterized protein</fullName>
    </submittedName>
</protein>
<organism evidence="2 3">
    <name type="scientific">Polarella glacialis</name>
    <name type="common">Dinoflagellate</name>
    <dbReference type="NCBI Taxonomy" id="89957"/>
    <lineage>
        <taxon>Eukaryota</taxon>
        <taxon>Sar</taxon>
        <taxon>Alveolata</taxon>
        <taxon>Dinophyceae</taxon>
        <taxon>Suessiales</taxon>
        <taxon>Suessiaceae</taxon>
        <taxon>Polarella</taxon>
    </lineage>
</organism>